<name>A0A7L5EFL1_PARDI</name>
<dbReference type="RefSeq" id="WP_008777398.1">
    <property type="nucleotide sequence ID" value="NZ_CP051672.1"/>
</dbReference>
<dbReference type="GeneID" id="82152482"/>
<evidence type="ECO:0000313" key="1">
    <source>
        <dbReference type="EMBL" id="QJE27422.1"/>
    </source>
</evidence>
<reference evidence="1 2" key="1">
    <citation type="submission" date="2020-04" db="EMBL/GenBank/DDBJ databases">
        <title>Complete Genomes and Methylome analysis of CBBP consortium that reverse antibiotic-induced susceptibility to vancomycin-resistant Enterococcus faecium infection.</title>
        <authorList>
            <person name="Fomenkov A."/>
            <person name="Zhang Z."/>
            <person name="Pamer E."/>
            <person name="Roberts R.J."/>
        </authorList>
    </citation>
    <scope>NUCLEOTIDE SEQUENCE [LARGE SCALE GENOMIC DNA]</scope>
    <source>
        <strain evidence="2">CBBP</strain>
    </source>
</reference>
<organism evidence="1 2">
    <name type="scientific">Parabacteroides distasonis</name>
    <dbReference type="NCBI Taxonomy" id="823"/>
    <lineage>
        <taxon>Bacteria</taxon>
        <taxon>Pseudomonadati</taxon>
        <taxon>Bacteroidota</taxon>
        <taxon>Bacteroidia</taxon>
        <taxon>Bacteroidales</taxon>
        <taxon>Tannerellaceae</taxon>
        <taxon>Parabacteroides</taxon>
    </lineage>
</organism>
<proteinExistence type="predicted"/>
<dbReference type="EMBL" id="CP051672">
    <property type="protein sequence ID" value="QJE27422.1"/>
    <property type="molecule type" value="Genomic_DNA"/>
</dbReference>
<evidence type="ECO:0000313" key="2">
    <source>
        <dbReference type="Proteomes" id="UP000501982"/>
    </source>
</evidence>
<dbReference type="Proteomes" id="UP000501982">
    <property type="component" value="Chromosome"/>
</dbReference>
<accession>A0A7L5EFL1</accession>
<protein>
    <submittedName>
        <fullName evidence="1">Uncharacterized protein</fullName>
    </submittedName>
</protein>
<sequence length="438" mass="52253">MEDIFKKEMITPNPNFVKKFYFLDYFYILLKSVKMHSDENEILEEFKILKKKYLLGESKYKRLTADDEKLTKKQLAKFAYTFQQVISESIDYNLITRKNANSKIIDSEKKSIFLTPSGESALQEYEKGKLSFNLFMLKKMEEKHFSFYQLLKLCYEDNTLKNGLLIFPIYSGLKLDFDKSTFTTNQHVFDYSKALMKRLEEDIRKYTKKQIVSLQEEEGKLISKLKFDKLIGENPCESFNTEKYNSVLSHFRKYWLNYFLKNIYNYNYSFDVFNIWVERAKQAGVLYSTEFFPDFSGRIVYPTSIITKNVKNGDFMKVFEYSDSESLYVHKPLWDDNNQTEFVKTLLDEYYILQKTRKTHFINLLDLKERVCFKLRIPSFVFDDSLEHTYLLNLQGKLKIQISLEADRLPYETNAMYLKREPVLINGKLKNIIAINYN</sequence>
<dbReference type="AlphaFoldDB" id="A0A7L5EFL1"/>
<gene>
    <name evidence="1" type="ORF">HHO38_03315</name>
</gene>